<reference evidence="2 3" key="1">
    <citation type="submission" date="2020-04" db="EMBL/GenBank/DDBJ databases">
        <title>Novel Mycoplasma species detected in Phocoena phocoena (harbor porpoise) from the USA.</title>
        <authorList>
            <person name="Volokhov D.V."/>
        </authorList>
    </citation>
    <scope>NUCLEOTIDE SEQUENCE [LARGE SCALE GENOMIC DNA]</scope>
    <source>
        <strain evidence="2 3">Phocoena C-264-GEN</strain>
    </source>
</reference>
<gene>
    <name evidence="2" type="ORF">HGG69_00910</name>
</gene>
<dbReference type="PANTHER" id="PTHR47992">
    <property type="entry name" value="PROTEIN PHOSPHATASE"/>
    <property type="match status" value="1"/>
</dbReference>
<dbReference type="CDD" id="cd00143">
    <property type="entry name" value="PP2Cc"/>
    <property type="match status" value="1"/>
</dbReference>
<organism evidence="2 3">
    <name type="scientific">Mycoplasma phocoenae</name>
    <dbReference type="NCBI Taxonomy" id="754517"/>
    <lineage>
        <taxon>Bacteria</taxon>
        <taxon>Bacillati</taxon>
        <taxon>Mycoplasmatota</taxon>
        <taxon>Mollicutes</taxon>
        <taxon>Mycoplasmataceae</taxon>
        <taxon>Mycoplasma</taxon>
    </lineage>
</organism>
<dbReference type="InterPro" id="IPR015655">
    <property type="entry name" value="PP2C"/>
</dbReference>
<dbReference type="InterPro" id="IPR001932">
    <property type="entry name" value="PPM-type_phosphatase-like_dom"/>
</dbReference>
<keyword evidence="3" id="KW-1185">Reference proteome</keyword>
<dbReference type="InterPro" id="IPR036457">
    <property type="entry name" value="PPM-type-like_dom_sf"/>
</dbReference>
<feature type="domain" description="PPM-type phosphatase" evidence="1">
    <location>
        <begin position="4"/>
        <end position="250"/>
    </location>
</feature>
<dbReference type="EMBL" id="CP051481">
    <property type="protein sequence ID" value="QJG66885.1"/>
    <property type="molecule type" value="Genomic_DNA"/>
</dbReference>
<name>A0A858U6J5_9MOLU</name>
<dbReference type="RefSeq" id="WP_169604936.1">
    <property type="nucleotide sequence ID" value="NZ_CP051481.1"/>
</dbReference>
<evidence type="ECO:0000313" key="2">
    <source>
        <dbReference type="EMBL" id="QJG66885.1"/>
    </source>
</evidence>
<dbReference type="AlphaFoldDB" id="A0A858U6J5"/>
<dbReference type="PROSITE" id="PS51746">
    <property type="entry name" value="PPM_2"/>
    <property type="match status" value="1"/>
</dbReference>
<evidence type="ECO:0000313" key="3">
    <source>
        <dbReference type="Proteomes" id="UP000501060"/>
    </source>
</evidence>
<dbReference type="GO" id="GO:0004722">
    <property type="term" value="F:protein serine/threonine phosphatase activity"/>
    <property type="evidence" value="ECO:0007669"/>
    <property type="project" value="InterPro"/>
</dbReference>
<dbReference type="Proteomes" id="UP000501060">
    <property type="component" value="Chromosome"/>
</dbReference>
<protein>
    <submittedName>
        <fullName evidence="2">Serine/threonine-protein phosphatase</fullName>
    </submittedName>
</protein>
<sequence length="251" mass="28801">MPLQIRFSSNIGSVRNENQDYAGYYQKQNLILGVVCDGMGGHNNGSIASKTAVETLIEHFKTTDIETYKSTDKKLIQNWFNEGIYKIDKKMKELVLEDENNADMGTTLITFLYFIEEEETYVFNIGDSRAYLYNGFLHQISQDQNVMNYFINEENMNPETAGKIIGWDRLTSSLGPNKTKNIDTFVIHKDSKIKKLILTTDGLHTFVPKPIFEYILQQKNTSLAEKIELLLQKAIELKSNDNLTCLIMEVE</sequence>
<dbReference type="KEGG" id="mphe:HGG69_00910"/>
<dbReference type="SMART" id="SM00331">
    <property type="entry name" value="PP2C_SIG"/>
    <property type="match status" value="1"/>
</dbReference>
<dbReference type="Gene3D" id="3.60.40.10">
    <property type="entry name" value="PPM-type phosphatase domain"/>
    <property type="match status" value="1"/>
</dbReference>
<accession>A0A858U6J5</accession>
<dbReference type="SMART" id="SM00332">
    <property type="entry name" value="PP2Cc"/>
    <property type="match status" value="1"/>
</dbReference>
<dbReference type="Pfam" id="PF13672">
    <property type="entry name" value="PP2C_2"/>
    <property type="match status" value="1"/>
</dbReference>
<dbReference type="SUPFAM" id="SSF81606">
    <property type="entry name" value="PP2C-like"/>
    <property type="match status" value="1"/>
</dbReference>
<proteinExistence type="predicted"/>
<evidence type="ECO:0000259" key="1">
    <source>
        <dbReference type="PROSITE" id="PS51746"/>
    </source>
</evidence>